<name>A0A0F4GMJ2_9PEZI</name>
<evidence type="ECO:0000256" key="3">
    <source>
        <dbReference type="ARBA" id="ARBA00023002"/>
    </source>
</evidence>
<evidence type="ECO:0000256" key="5">
    <source>
        <dbReference type="ARBA" id="ARBA00023098"/>
    </source>
</evidence>
<dbReference type="FunFam" id="3.40.50.720:FF:000084">
    <property type="entry name" value="Short-chain dehydrogenase reductase"/>
    <property type="match status" value="1"/>
</dbReference>
<dbReference type="NCBIfam" id="NF005559">
    <property type="entry name" value="PRK07231.1"/>
    <property type="match status" value="1"/>
</dbReference>
<dbReference type="Proteomes" id="UP000033647">
    <property type="component" value="Unassembled WGS sequence"/>
</dbReference>
<evidence type="ECO:0000313" key="8">
    <source>
        <dbReference type="Proteomes" id="UP000033647"/>
    </source>
</evidence>
<dbReference type="CDD" id="cd05233">
    <property type="entry name" value="SDR_c"/>
    <property type="match status" value="1"/>
</dbReference>
<gene>
    <name evidence="7" type="ORF">TI39_contig411g00029</name>
</gene>
<dbReference type="SUPFAM" id="SSF51735">
    <property type="entry name" value="NAD(P)-binding Rossmann-fold domains"/>
    <property type="match status" value="1"/>
</dbReference>
<keyword evidence="5" id="KW-0443">Lipid metabolism</keyword>
<comment type="similarity">
    <text evidence="1">Belongs to the short-chain dehydrogenases/reductases (SDR) family.</text>
</comment>
<comment type="caution">
    <text evidence="7">The sequence shown here is derived from an EMBL/GenBank/DDBJ whole genome shotgun (WGS) entry which is preliminary data.</text>
</comment>
<dbReference type="EMBL" id="LAFY01000403">
    <property type="protein sequence ID" value="KJX98448.1"/>
    <property type="molecule type" value="Genomic_DNA"/>
</dbReference>
<dbReference type="InterPro" id="IPR036291">
    <property type="entry name" value="NAD(P)-bd_dom_sf"/>
</dbReference>
<keyword evidence="3" id="KW-0560">Oxidoreductase</keyword>
<feature type="region of interest" description="Disordered" evidence="6">
    <location>
        <begin position="46"/>
        <end position="65"/>
    </location>
</feature>
<sequence>MPGRLQDRIALITGSSSGIGRATAILYASEGAKLVCADLNEGTWREAAPSDESNGPTHERIQQNGGEAIFVKTDVSDPKSVEAAVAAAVEKFGRLDIMINNAGFAMESRTPGPIWELSTDLFHKTASVNINGVFYGVKYAAAQMIKQDPLANGDRGVILNAASVLGLVGSEGAAAYCTSKGAVANMTRAAAMDCAPKGIRVNAVNPGYIETHMTDTVLGNAQAKQSVDSMHPLRGVGKPMDIARAYLFLASDDANWMTGVNMPVDGGYTAR</sequence>
<dbReference type="InterPro" id="IPR002347">
    <property type="entry name" value="SDR_fam"/>
</dbReference>
<evidence type="ECO:0000313" key="7">
    <source>
        <dbReference type="EMBL" id="KJX98448.1"/>
    </source>
</evidence>
<evidence type="ECO:0000256" key="1">
    <source>
        <dbReference type="ARBA" id="ARBA00006484"/>
    </source>
</evidence>
<dbReference type="PRINTS" id="PR00081">
    <property type="entry name" value="GDHRDH"/>
</dbReference>
<organism evidence="7 8">
    <name type="scientific">Zymoseptoria brevis</name>
    <dbReference type="NCBI Taxonomy" id="1047168"/>
    <lineage>
        <taxon>Eukaryota</taxon>
        <taxon>Fungi</taxon>
        <taxon>Dikarya</taxon>
        <taxon>Ascomycota</taxon>
        <taxon>Pezizomycotina</taxon>
        <taxon>Dothideomycetes</taxon>
        <taxon>Dothideomycetidae</taxon>
        <taxon>Mycosphaerellales</taxon>
        <taxon>Mycosphaerellaceae</taxon>
        <taxon>Zymoseptoria</taxon>
    </lineage>
</organism>
<evidence type="ECO:0000256" key="2">
    <source>
        <dbReference type="ARBA" id="ARBA00022857"/>
    </source>
</evidence>
<evidence type="ECO:0000256" key="4">
    <source>
        <dbReference type="ARBA" id="ARBA00023027"/>
    </source>
</evidence>
<evidence type="ECO:0000256" key="6">
    <source>
        <dbReference type="SAM" id="MobiDB-lite"/>
    </source>
</evidence>
<dbReference type="PANTHER" id="PTHR43180">
    <property type="entry name" value="3-OXOACYL-(ACYL-CARRIER-PROTEIN) REDUCTASE (AFU_ORTHOLOGUE AFUA_6G11210)"/>
    <property type="match status" value="1"/>
</dbReference>
<dbReference type="STRING" id="1047168.A0A0F4GMJ2"/>
<dbReference type="InterPro" id="IPR020904">
    <property type="entry name" value="Sc_DH/Rdtase_CS"/>
</dbReference>
<dbReference type="GO" id="GO:0006629">
    <property type="term" value="P:lipid metabolic process"/>
    <property type="evidence" value="ECO:0007669"/>
    <property type="project" value="UniProtKB-KW"/>
</dbReference>
<keyword evidence="4" id="KW-0520">NAD</keyword>
<dbReference type="Gene3D" id="3.40.50.720">
    <property type="entry name" value="NAD(P)-binding Rossmann-like Domain"/>
    <property type="match status" value="1"/>
</dbReference>
<proteinExistence type="inferred from homology"/>
<accession>A0A0F4GMJ2</accession>
<keyword evidence="2" id="KW-0521">NADP</keyword>
<dbReference type="Pfam" id="PF13561">
    <property type="entry name" value="adh_short_C2"/>
    <property type="match status" value="1"/>
</dbReference>
<reference evidence="7 8" key="1">
    <citation type="submission" date="2015-03" db="EMBL/GenBank/DDBJ databases">
        <title>RNA-seq based gene annotation and comparative genomics of four Zymoseptoria species reveal species-specific pathogenicity related genes and transposable element activity.</title>
        <authorList>
            <person name="Grandaubert J."/>
            <person name="Bhattacharyya A."/>
            <person name="Stukenbrock E.H."/>
        </authorList>
    </citation>
    <scope>NUCLEOTIDE SEQUENCE [LARGE SCALE GENOMIC DNA]</scope>
    <source>
        <strain evidence="7 8">Zb18110</strain>
    </source>
</reference>
<dbReference type="GO" id="GO:0016491">
    <property type="term" value="F:oxidoreductase activity"/>
    <property type="evidence" value="ECO:0007669"/>
    <property type="project" value="UniProtKB-KW"/>
</dbReference>
<dbReference type="AlphaFoldDB" id="A0A0F4GMJ2"/>
<dbReference type="PRINTS" id="PR00080">
    <property type="entry name" value="SDRFAMILY"/>
</dbReference>
<dbReference type="OrthoDB" id="417891at2759"/>
<protein>
    <submittedName>
        <fullName evidence="7">Short-chain dehydrogenase like protein</fullName>
    </submittedName>
</protein>
<dbReference type="PROSITE" id="PS00061">
    <property type="entry name" value="ADH_SHORT"/>
    <property type="match status" value="1"/>
</dbReference>
<keyword evidence="8" id="KW-1185">Reference proteome</keyword>
<dbReference type="PANTHER" id="PTHR43180:SF28">
    <property type="entry name" value="NAD(P)-BINDING ROSSMANN-FOLD SUPERFAMILY PROTEIN"/>
    <property type="match status" value="1"/>
</dbReference>